<keyword evidence="3 9" id="KW-0812">Transmembrane</keyword>
<dbReference type="AlphaFoldDB" id="A0A9Q1CC79"/>
<dbReference type="InterPro" id="IPR000276">
    <property type="entry name" value="GPCR_Rhodpsn"/>
</dbReference>
<feature type="transmembrane region" description="Helical" evidence="10">
    <location>
        <begin position="20"/>
        <end position="44"/>
    </location>
</feature>
<dbReference type="InterPro" id="IPR050569">
    <property type="entry name" value="TAAR"/>
</dbReference>
<feature type="transmembrane region" description="Helical" evidence="10">
    <location>
        <begin position="136"/>
        <end position="159"/>
    </location>
</feature>
<dbReference type="PANTHER" id="PTHR24249">
    <property type="entry name" value="HISTAMINE RECEPTOR-RELATED G-PROTEIN COUPLED RECEPTOR"/>
    <property type="match status" value="1"/>
</dbReference>
<dbReference type="SUPFAM" id="SSF81321">
    <property type="entry name" value="Family A G protein-coupled receptor-like"/>
    <property type="match status" value="1"/>
</dbReference>
<feature type="domain" description="G-protein coupled receptors family 1 profile" evidence="11">
    <location>
        <begin position="35"/>
        <end position="294"/>
    </location>
</feature>
<dbReference type="OrthoDB" id="9945063at2759"/>
<dbReference type="Gene3D" id="1.20.1070.10">
    <property type="entry name" value="Rhodopsin 7-helix transmembrane proteins"/>
    <property type="match status" value="1"/>
</dbReference>
<keyword evidence="2" id="KW-1003">Cell membrane</keyword>
<keyword evidence="7 9" id="KW-0675">Receptor</keyword>
<organism evidence="12 13">
    <name type="scientific">Holothuria leucospilota</name>
    <name type="common">Black long sea cucumber</name>
    <name type="synonym">Mertensiothuria leucospilota</name>
    <dbReference type="NCBI Taxonomy" id="206669"/>
    <lineage>
        <taxon>Eukaryota</taxon>
        <taxon>Metazoa</taxon>
        <taxon>Echinodermata</taxon>
        <taxon>Eleutherozoa</taxon>
        <taxon>Echinozoa</taxon>
        <taxon>Holothuroidea</taxon>
        <taxon>Aspidochirotacea</taxon>
        <taxon>Aspidochirotida</taxon>
        <taxon>Holothuriidae</taxon>
        <taxon>Holothuria</taxon>
    </lineage>
</organism>
<comment type="caution">
    <text evidence="12">The sequence shown here is derived from an EMBL/GenBank/DDBJ whole genome shotgun (WGS) entry which is preliminary data.</text>
</comment>
<evidence type="ECO:0000256" key="8">
    <source>
        <dbReference type="ARBA" id="ARBA00023224"/>
    </source>
</evidence>
<feature type="transmembrane region" description="Helical" evidence="10">
    <location>
        <begin position="94"/>
        <end position="115"/>
    </location>
</feature>
<evidence type="ECO:0000256" key="9">
    <source>
        <dbReference type="RuleBase" id="RU000688"/>
    </source>
</evidence>
<dbReference type="EMBL" id="JAIZAY010000005">
    <property type="protein sequence ID" value="KAJ8042231.1"/>
    <property type="molecule type" value="Genomic_DNA"/>
</dbReference>
<accession>A0A9Q1CC79</accession>
<feature type="transmembrane region" description="Helical" evidence="10">
    <location>
        <begin position="179"/>
        <end position="200"/>
    </location>
</feature>
<evidence type="ECO:0000256" key="2">
    <source>
        <dbReference type="ARBA" id="ARBA00022475"/>
    </source>
</evidence>
<keyword evidence="6 10" id="KW-0472">Membrane</keyword>
<evidence type="ECO:0000256" key="4">
    <source>
        <dbReference type="ARBA" id="ARBA00022989"/>
    </source>
</evidence>
<evidence type="ECO:0000256" key="7">
    <source>
        <dbReference type="ARBA" id="ARBA00023170"/>
    </source>
</evidence>
<protein>
    <submittedName>
        <fullName evidence="12">Alpha-1A adrenergic receptor</fullName>
    </submittedName>
</protein>
<evidence type="ECO:0000313" key="12">
    <source>
        <dbReference type="EMBL" id="KAJ8042231.1"/>
    </source>
</evidence>
<evidence type="ECO:0000256" key="3">
    <source>
        <dbReference type="ARBA" id="ARBA00022692"/>
    </source>
</evidence>
<dbReference type="PROSITE" id="PS50262">
    <property type="entry name" value="G_PROTEIN_RECEP_F1_2"/>
    <property type="match status" value="1"/>
</dbReference>
<proteinExistence type="inferred from homology"/>
<dbReference type="GO" id="GO:0005886">
    <property type="term" value="C:plasma membrane"/>
    <property type="evidence" value="ECO:0007669"/>
    <property type="project" value="UniProtKB-SubCell"/>
</dbReference>
<dbReference type="PROSITE" id="PS00237">
    <property type="entry name" value="G_PROTEIN_RECEP_F1_1"/>
    <property type="match status" value="1"/>
</dbReference>
<dbReference type="PRINTS" id="PR00237">
    <property type="entry name" value="GPCRRHODOPSN"/>
</dbReference>
<keyword evidence="13" id="KW-1185">Reference proteome</keyword>
<evidence type="ECO:0000256" key="10">
    <source>
        <dbReference type="SAM" id="Phobius"/>
    </source>
</evidence>
<keyword evidence="5 9" id="KW-0297">G-protein coupled receptor</keyword>
<evidence type="ECO:0000256" key="5">
    <source>
        <dbReference type="ARBA" id="ARBA00023040"/>
    </source>
</evidence>
<evidence type="ECO:0000259" key="11">
    <source>
        <dbReference type="PROSITE" id="PS50262"/>
    </source>
</evidence>
<feature type="transmembrane region" description="Helical" evidence="10">
    <location>
        <begin position="56"/>
        <end position="82"/>
    </location>
</feature>
<gene>
    <name evidence="12" type="ORF">HOLleu_13238</name>
</gene>
<reference evidence="12" key="1">
    <citation type="submission" date="2021-10" db="EMBL/GenBank/DDBJ databases">
        <title>Tropical sea cucumber genome reveals ecological adaptation and Cuvierian tubules defense mechanism.</title>
        <authorList>
            <person name="Chen T."/>
        </authorList>
    </citation>
    <scope>NUCLEOTIDE SEQUENCE</scope>
    <source>
        <strain evidence="12">Nanhai2018</strain>
        <tissue evidence="12">Muscle</tissue>
    </source>
</reference>
<evidence type="ECO:0000256" key="1">
    <source>
        <dbReference type="ARBA" id="ARBA00004651"/>
    </source>
</evidence>
<keyword evidence="8 9" id="KW-0807">Transducer</keyword>
<dbReference type="Proteomes" id="UP001152320">
    <property type="component" value="Chromosome 5"/>
</dbReference>
<evidence type="ECO:0000256" key="6">
    <source>
        <dbReference type="ARBA" id="ARBA00023136"/>
    </source>
</evidence>
<feature type="transmembrane region" description="Helical" evidence="10">
    <location>
        <begin position="237"/>
        <end position="261"/>
    </location>
</feature>
<dbReference type="Pfam" id="PF00001">
    <property type="entry name" value="7tm_1"/>
    <property type="match status" value="1"/>
</dbReference>
<feature type="transmembrane region" description="Helical" evidence="10">
    <location>
        <begin position="281"/>
        <end position="297"/>
    </location>
</feature>
<dbReference type="SMART" id="SM01381">
    <property type="entry name" value="7TM_GPCR_Srsx"/>
    <property type="match status" value="1"/>
</dbReference>
<dbReference type="InterPro" id="IPR017452">
    <property type="entry name" value="GPCR_Rhodpsn_7TM"/>
</dbReference>
<comment type="similarity">
    <text evidence="9">Belongs to the G-protein coupled receptor 1 family.</text>
</comment>
<dbReference type="GO" id="GO:0004930">
    <property type="term" value="F:G protein-coupled receptor activity"/>
    <property type="evidence" value="ECO:0007669"/>
    <property type="project" value="UniProtKB-KW"/>
</dbReference>
<comment type="subcellular location">
    <subcellularLocation>
        <location evidence="1">Cell membrane</location>
        <topology evidence="1">Multi-pass membrane protein</topology>
    </subcellularLocation>
</comment>
<keyword evidence="4 10" id="KW-1133">Transmembrane helix</keyword>
<name>A0A9Q1CC79_HOLLE</name>
<evidence type="ECO:0000313" key="13">
    <source>
        <dbReference type="Proteomes" id="UP001152320"/>
    </source>
</evidence>
<sequence>MDSGNNTTTELRIGLLPFSFYLFAHGLLIIFIVFGNVGVVLTTFSKNFVRTPNNIFLCSLAVADIFTGLLAVPSTVFARVFISPLTCYAGFRQILFAPAFMFCSVSICHLVVITVDRFIAVSYPLKYPIMMPIRKCKYILILVWTIGLILGSLPSFGILKHPYQWVCGNVIYDAKVVTAHSLLIAGLIPMTSVILLSLYARIFAIANSHAKSASGRRRVGMDHSKVQHVELKSRMRATVTAVLVVAVFSVCWLPVSAKLIFEAFSKLPERVQFICQTASEFLVFLNSGMNPIIYTLRNKKYRDVFKRSLSLVCPFCRRRTATYTFDTDAKT</sequence>